<dbReference type="Gene3D" id="3.40.50.1860">
    <property type="match status" value="2"/>
</dbReference>
<evidence type="ECO:0000313" key="1">
    <source>
        <dbReference type="EMBL" id="MBL7558746.1"/>
    </source>
</evidence>
<dbReference type="RefSeq" id="WP_202998719.1">
    <property type="nucleotide sequence ID" value="NZ_JAEMEF010000002.1"/>
</dbReference>
<reference evidence="1 2" key="1">
    <citation type="submission" date="2020-12" db="EMBL/GenBank/DDBJ databases">
        <title>Olleya sediminilitoris sp. nov., isolated from a tidal flat.</title>
        <authorList>
            <person name="Park S."/>
            <person name="Yoon J.-H."/>
        </authorList>
    </citation>
    <scope>NUCLEOTIDE SEQUENCE [LARGE SCALE GENOMIC DNA]</scope>
    <source>
        <strain evidence="1 2">YSTF-M6</strain>
    </source>
</reference>
<dbReference type="InterPro" id="IPR001920">
    <property type="entry name" value="Asp/Glu_race"/>
</dbReference>
<accession>A0ABS1WI03</accession>
<sequence>MSNSQPNIAILGLGTRSTLFYLEQLNNKFHAIKGEYHTFPSITYSVDFNTINPYLPNQFDVLKPVVAKHLNRLTQFNISSCIIPNITLHETVDQLHTPVSIIHPITLCIRHLKSHNINKVTLFGSLYTMTSSYISDLFKKENISISFPNKQDQISIDNCRKQIYNYSETDADQSNYSYLISKYNKESCVVVACTELSIWSPKYDSKIVIDMALLQIEKALKNYI</sequence>
<gene>
    <name evidence="1" type="ORF">JAO71_02930</name>
</gene>
<proteinExistence type="predicted"/>
<evidence type="ECO:0000313" key="2">
    <source>
        <dbReference type="Proteomes" id="UP000605013"/>
    </source>
</evidence>
<organism evidence="1 2">
    <name type="scientific">Olleya sediminilitoris</name>
    <dbReference type="NCBI Taxonomy" id="2795739"/>
    <lineage>
        <taxon>Bacteria</taxon>
        <taxon>Pseudomonadati</taxon>
        <taxon>Bacteroidota</taxon>
        <taxon>Flavobacteriia</taxon>
        <taxon>Flavobacteriales</taxon>
        <taxon>Flavobacteriaceae</taxon>
    </lineage>
</organism>
<dbReference type="Pfam" id="PF01177">
    <property type="entry name" value="Asp_Glu_race"/>
    <property type="match status" value="1"/>
</dbReference>
<dbReference type="Proteomes" id="UP000605013">
    <property type="component" value="Unassembled WGS sequence"/>
</dbReference>
<protein>
    <submittedName>
        <fullName evidence="1">Aspartate/glutamate racemase family protein</fullName>
    </submittedName>
</protein>
<dbReference type="InterPro" id="IPR015942">
    <property type="entry name" value="Asp/Glu/hydantoin_racemase"/>
</dbReference>
<name>A0ABS1WI03_9FLAO</name>
<dbReference type="EMBL" id="JAEMEF010000002">
    <property type="protein sequence ID" value="MBL7558746.1"/>
    <property type="molecule type" value="Genomic_DNA"/>
</dbReference>
<comment type="caution">
    <text evidence="1">The sequence shown here is derived from an EMBL/GenBank/DDBJ whole genome shotgun (WGS) entry which is preliminary data.</text>
</comment>
<keyword evidence="2" id="KW-1185">Reference proteome</keyword>
<dbReference type="SUPFAM" id="SSF53681">
    <property type="entry name" value="Aspartate/glutamate racemase"/>
    <property type="match status" value="2"/>
</dbReference>